<accession>G8ZVK0</accession>
<organism evidence="2 3">
    <name type="scientific">Torulaspora delbrueckii</name>
    <name type="common">Yeast</name>
    <name type="synonym">Candida colliculosa</name>
    <dbReference type="NCBI Taxonomy" id="4950"/>
    <lineage>
        <taxon>Eukaryota</taxon>
        <taxon>Fungi</taxon>
        <taxon>Dikarya</taxon>
        <taxon>Ascomycota</taxon>
        <taxon>Saccharomycotina</taxon>
        <taxon>Saccharomycetes</taxon>
        <taxon>Saccharomycetales</taxon>
        <taxon>Saccharomycetaceae</taxon>
        <taxon>Torulaspora</taxon>
    </lineage>
</organism>
<protein>
    <recommendedName>
        <fullName evidence="4">Protein CMS1</fullName>
    </recommendedName>
</protein>
<name>G8ZVK0_TORDE</name>
<sequence>MSNPDDLDDGLLYDYESDHGEHQGPTEGSDLEEEFAAETKKRAIEDESDKERPLEDEGDNKGLSKRQKKLKSSKFHEKKKEQLEYEVGRRKNLPKSSPETIAEYLATLIREKNPDLSALELDELYLKKSDFLSTEKLDKDRCLANFSDFVNEFSRAPRALVLSMSNIRVADVFRSLNGSKSCLKLFSKNKLKDDIASLEQALDKTSNKKFKDIKYLISTPTRMSKILENTDVLFQGKEKLDIILDASYLDPKKDTLLSSENTIILCKVLKAILEKKSSVKILLY</sequence>
<dbReference type="STRING" id="1076872.G8ZVK0"/>
<keyword evidence="3" id="KW-1185">Reference proteome</keyword>
<dbReference type="InterPro" id="IPR032704">
    <property type="entry name" value="Cms1"/>
</dbReference>
<dbReference type="PANTHER" id="PTHR24030">
    <property type="entry name" value="PROTEIN CMSS1"/>
    <property type="match status" value="1"/>
</dbReference>
<evidence type="ECO:0000256" key="1">
    <source>
        <dbReference type="SAM" id="MobiDB-lite"/>
    </source>
</evidence>
<feature type="compositionally biased region" description="Acidic residues" evidence="1">
    <location>
        <begin position="1"/>
        <end position="11"/>
    </location>
</feature>
<dbReference type="Proteomes" id="UP000005627">
    <property type="component" value="Chromosome 5"/>
</dbReference>
<reference evidence="2 3" key="1">
    <citation type="journal article" date="2011" name="Proc. Natl. Acad. Sci. U.S.A.">
        <title>Evolutionary erosion of yeast sex chromosomes by mating-type switching accidents.</title>
        <authorList>
            <person name="Gordon J.L."/>
            <person name="Armisen D."/>
            <person name="Proux-Wera E."/>
            <person name="Oheigeartaigh S.S."/>
            <person name="Byrne K.P."/>
            <person name="Wolfe K.H."/>
        </authorList>
    </citation>
    <scope>NUCLEOTIDE SEQUENCE [LARGE SCALE GENOMIC DNA]</scope>
    <source>
        <strain evidence="3">ATCC 10662 / CBS 1146 / NBRC 0425 / NCYC 2629 / NRRL Y-866</strain>
    </source>
</reference>
<evidence type="ECO:0000313" key="2">
    <source>
        <dbReference type="EMBL" id="CCE92644.1"/>
    </source>
</evidence>
<dbReference type="InParanoid" id="G8ZVK0"/>
<dbReference type="PANTHER" id="PTHR24030:SF0">
    <property type="entry name" value="PROTEIN CMSS1"/>
    <property type="match status" value="1"/>
</dbReference>
<dbReference type="RefSeq" id="XP_003681855.1">
    <property type="nucleotide sequence ID" value="XM_003681807.1"/>
</dbReference>
<dbReference type="eggNOG" id="KOG3089">
    <property type="taxonomic scope" value="Eukaryota"/>
</dbReference>
<dbReference type="Pfam" id="PF14617">
    <property type="entry name" value="CMS1"/>
    <property type="match status" value="1"/>
</dbReference>
<dbReference type="HOGENOM" id="CLU_082468_0_0_1"/>
<evidence type="ECO:0000313" key="3">
    <source>
        <dbReference type="Proteomes" id="UP000005627"/>
    </source>
</evidence>
<dbReference type="EMBL" id="HE616746">
    <property type="protein sequence ID" value="CCE92644.1"/>
    <property type="molecule type" value="Genomic_DNA"/>
</dbReference>
<dbReference type="AlphaFoldDB" id="G8ZVK0"/>
<dbReference type="GO" id="GO:0005634">
    <property type="term" value="C:nucleus"/>
    <property type="evidence" value="ECO:0007669"/>
    <property type="project" value="TreeGrafter"/>
</dbReference>
<evidence type="ECO:0008006" key="4">
    <source>
        <dbReference type="Google" id="ProtNLM"/>
    </source>
</evidence>
<feature type="compositionally biased region" description="Basic residues" evidence="1">
    <location>
        <begin position="63"/>
        <end position="73"/>
    </location>
</feature>
<dbReference type="GO" id="GO:0030686">
    <property type="term" value="C:90S preribosome"/>
    <property type="evidence" value="ECO:0007669"/>
    <property type="project" value="TreeGrafter"/>
</dbReference>
<proteinExistence type="predicted"/>
<gene>
    <name evidence="2" type="primary">TDEL0E04010</name>
    <name evidence="2" type="ORF">TDEL_0E04010</name>
</gene>
<dbReference type="KEGG" id="tdl:TDEL_0E04010"/>
<feature type="compositionally biased region" description="Basic and acidic residues" evidence="1">
    <location>
        <begin position="37"/>
        <end position="62"/>
    </location>
</feature>
<dbReference type="OrthoDB" id="1929311at2759"/>
<dbReference type="GeneID" id="11504045"/>
<dbReference type="FunCoup" id="G8ZVK0">
    <property type="interactions" value="330"/>
</dbReference>
<feature type="region of interest" description="Disordered" evidence="1">
    <location>
        <begin position="1"/>
        <end position="76"/>
    </location>
</feature>